<feature type="compositionally biased region" description="Acidic residues" evidence="1">
    <location>
        <begin position="566"/>
        <end position="581"/>
    </location>
</feature>
<dbReference type="InterPro" id="IPR036047">
    <property type="entry name" value="F-box-like_dom_sf"/>
</dbReference>
<dbReference type="Pfam" id="PF12014">
    <property type="entry name" value="Cyclin_D1_bind"/>
    <property type="match status" value="1"/>
</dbReference>
<dbReference type="InterPro" id="IPR001810">
    <property type="entry name" value="F-box_dom"/>
</dbReference>
<feature type="region of interest" description="Disordered" evidence="1">
    <location>
        <begin position="417"/>
        <end position="439"/>
    </location>
</feature>
<dbReference type="PROSITE" id="PS50181">
    <property type="entry name" value="FBOX"/>
    <property type="match status" value="1"/>
</dbReference>
<feature type="domain" description="F-box" evidence="2">
    <location>
        <begin position="1"/>
        <end position="47"/>
    </location>
</feature>
<protein>
    <recommendedName>
        <fullName evidence="2">F-box domain-containing protein</fullName>
    </recommendedName>
</protein>
<evidence type="ECO:0000313" key="3">
    <source>
        <dbReference type="EMBL" id="KAF5828931.1"/>
    </source>
</evidence>
<dbReference type="Gene3D" id="1.20.1280.50">
    <property type="match status" value="1"/>
</dbReference>
<dbReference type="EMBL" id="MU070225">
    <property type="protein sequence ID" value="KAF5828931.1"/>
    <property type="molecule type" value="Genomic_DNA"/>
</dbReference>
<feature type="region of interest" description="Disordered" evidence="1">
    <location>
        <begin position="487"/>
        <end position="541"/>
    </location>
</feature>
<evidence type="ECO:0000313" key="4">
    <source>
        <dbReference type="Proteomes" id="UP000815325"/>
    </source>
</evidence>
<evidence type="ECO:0000259" key="2">
    <source>
        <dbReference type="PROSITE" id="PS50181"/>
    </source>
</evidence>
<reference evidence="3" key="1">
    <citation type="submission" date="2017-08" db="EMBL/GenBank/DDBJ databases">
        <authorList>
            <person name="Polle J.E."/>
            <person name="Barry K."/>
            <person name="Cushman J."/>
            <person name="Schmutz J."/>
            <person name="Tran D."/>
            <person name="Hathwaick L.T."/>
            <person name="Yim W.C."/>
            <person name="Jenkins J."/>
            <person name="Mckie-Krisberg Z.M."/>
            <person name="Prochnik S."/>
            <person name="Lindquist E."/>
            <person name="Dockter R.B."/>
            <person name="Adam C."/>
            <person name="Molina H."/>
            <person name="Bunkerborg J."/>
            <person name="Jin E."/>
            <person name="Buchheim M."/>
            <person name="Magnuson J."/>
        </authorList>
    </citation>
    <scope>NUCLEOTIDE SEQUENCE</scope>
    <source>
        <strain evidence="3">CCAP 19/18</strain>
    </source>
</reference>
<comment type="caution">
    <text evidence="3">The sequence shown here is derived from an EMBL/GenBank/DDBJ whole genome shotgun (WGS) entry which is preliminary data.</text>
</comment>
<keyword evidence="4" id="KW-1185">Reference proteome</keyword>
<feature type="region of interest" description="Disordered" evidence="1">
    <location>
        <begin position="561"/>
        <end position="594"/>
    </location>
</feature>
<organism evidence="3 4">
    <name type="scientific">Dunaliella salina</name>
    <name type="common">Green alga</name>
    <name type="synonym">Protococcus salinus</name>
    <dbReference type="NCBI Taxonomy" id="3046"/>
    <lineage>
        <taxon>Eukaryota</taxon>
        <taxon>Viridiplantae</taxon>
        <taxon>Chlorophyta</taxon>
        <taxon>core chlorophytes</taxon>
        <taxon>Chlorophyceae</taxon>
        <taxon>CS clade</taxon>
        <taxon>Chlamydomonadales</taxon>
        <taxon>Dunaliellaceae</taxon>
        <taxon>Dunaliella</taxon>
    </lineage>
</organism>
<name>A0ABQ7G2W3_DUNSA</name>
<proteinExistence type="predicted"/>
<dbReference type="Pfam" id="PF00646">
    <property type="entry name" value="F-box"/>
    <property type="match status" value="1"/>
</dbReference>
<dbReference type="Proteomes" id="UP000815325">
    <property type="component" value="Unassembled WGS sequence"/>
</dbReference>
<feature type="compositionally biased region" description="Polar residues" evidence="1">
    <location>
        <begin position="526"/>
        <end position="535"/>
    </location>
</feature>
<accession>A0ABQ7G2W3</accession>
<dbReference type="SUPFAM" id="SSF81383">
    <property type="entry name" value="F-box domain"/>
    <property type="match status" value="1"/>
</dbReference>
<feature type="compositionally biased region" description="Gly residues" evidence="1">
    <location>
        <begin position="492"/>
        <end position="503"/>
    </location>
</feature>
<sequence length="760" mass="78381">MTSISDLPLALLHNILATLPVKHITAFRLACRWSCCVVDDDSLWKQLIKDSHGVPACLPEVWHCENHRELFQLLIHKFGGLLRAPLYLALHAPFGGLLVARAEPPAIKLYSLIPYRLNLPPALNHVYTIYPTTFPPPPSPPPSPQPSGSDLGEIMTQQLSVRRELERRPMHPSVTCQQTSPGASGKVHDAAFAWQPLPKPRKAAKRAPWWAWWIHAGMDNSLGPGAPLAVFCCYEARSCRHVDEDPLKRWIAHPDPQRSRQTPQLLLPDISNEMAQLQNQFFLLNHVTYLFSNGHDHPDFPGLAQALQAAPPPSPEPDMWGRVPSRYQLTRLPPDWQERALLYAPLQAKLWVQSGSSDVLGAVAAGADNAAALAAAVAGGPAAAAAAAAAAGPGPGTGAGVPAGSASIGEGAGAAVGLSDAGTPGNGGTGSTTGTAGTVGAPGTGVAVGLGTASAPSTGGADSTIGSAGTIGTPGTGCAGSTTCTAGTTDQAGGGTVRGAEGGAGHDRAHANAGPAEAGGSGTNGPNGAATSSSEEPVAPASGAYARGNTVLGVQAELCAAPTAAGEEEEEEEGSGEEEDMGEGHGSSGSAQRDLETLSEAISAHGPCTSTILRGIKLLGDTNVPAGHVSFEVAVEDGVEGQGTGTSSSAMHGGVRWEVGQPFRMPSGYRSIVELAPSDPFSQQPADSPRVGQLVIRSIYKGLGQIAGTGYKQPKWSGLDLLELDLQDPQGIIATIPSAAFGLCWHELSSFSLFSKMQLP</sequence>
<gene>
    <name evidence="3" type="ORF">DUNSADRAFT_16810</name>
</gene>
<evidence type="ECO:0000256" key="1">
    <source>
        <dbReference type="SAM" id="MobiDB-lite"/>
    </source>
</evidence>